<evidence type="ECO:0000313" key="1">
    <source>
        <dbReference type="EMBL" id="MFC7218154.1"/>
    </source>
</evidence>
<evidence type="ECO:0000313" key="2">
    <source>
        <dbReference type="Proteomes" id="UP001596413"/>
    </source>
</evidence>
<dbReference type="Pfam" id="PF19819">
    <property type="entry name" value="DUF6302"/>
    <property type="match status" value="1"/>
</dbReference>
<protein>
    <submittedName>
        <fullName evidence="1">DUF6302 family protein</fullName>
    </submittedName>
</protein>
<proteinExistence type="predicted"/>
<sequence length="155" mass="17120">MLTAAATLPRHSAAVSLRPAAEAYDYEHFRSRLAEPALLADAVAVRVFRAPLLAVPVGGPRRGGYMSFDLLTHATETHALLAEHPGFPRLRVRWSPYRDTCHTVEWGDPAPDWREDDAVFGRFYGYSEAAIAAFTRRHHWTPSSAAPEPCSPTAP</sequence>
<dbReference type="RefSeq" id="WP_386413442.1">
    <property type="nucleotide sequence ID" value="NZ_JBHSZO010000009.1"/>
</dbReference>
<comment type="caution">
    <text evidence="1">The sequence shown here is derived from an EMBL/GenBank/DDBJ whole genome shotgun (WGS) entry which is preliminary data.</text>
</comment>
<organism evidence="1 2">
    <name type="scientific">Streptomyces polyrhachis</name>
    <dbReference type="NCBI Taxonomy" id="1282885"/>
    <lineage>
        <taxon>Bacteria</taxon>
        <taxon>Bacillati</taxon>
        <taxon>Actinomycetota</taxon>
        <taxon>Actinomycetes</taxon>
        <taxon>Kitasatosporales</taxon>
        <taxon>Streptomycetaceae</taxon>
        <taxon>Streptomyces</taxon>
    </lineage>
</organism>
<dbReference type="InterPro" id="IPR046269">
    <property type="entry name" value="DUF6302"/>
</dbReference>
<accession>A0ABW2GBI8</accession>
<dbReference type="Proteomes" id="UP001596413">
    <property type="component" value="Unassembled WGS sequence"/>
</dbReference>
<reference evidence="2" key="1">
    <citation type="journal article" date="2019" name="Int. J. Syst. Evol. Microbiol.">
        <title>The Global Catalogue of Microorganisms (GCM) 10K type strain sequencing project: providing services to taxonomists for standard genome sequencing and annotation.</title>
        <authorList>
            <consortium name="The Broad Institute Genomics Platform"/>
            <consortium name="The Broad Institute Genome Sequencing Center for Infectious Disease"/>
            <person name="Wu L."/>
            <person name="Ma J."/>
        </authorList>
    </citation>
    <scope>NUCLEOTIDE SEQUENCE [LARGE SCALE GENOMIC DNA]</scope>
    <source>
        <strain evidence="2">CGMCC 1.13681</strain>
    </source>
</reference>
<dbReference type="EMBL" id="JBHSZO010000009">
    <property type="protein sequence ID" value="MFC7218154.1"/>
    <property type="molecule type" value="Genomic_DNA"/>
</dbReference>
<name>A0ABW2GBI8_9ACTN</name>
<gene>
    <name evidence="1" type="ORF">ACFQLX_08235</name>
</gene>
<keyword evidence="2" id="KW-1185">Reference proteome</keyword>